<dbReference type="AlphaFoldDB" id="A0A4Z0NLC2"/>
<gene>
    <name evidence="1" type="ORF">EU555_24260</name>
</gene>
<proteinExistence type="predicted"/>
<evidence type="ECO:0000313" key="1">
    <source>
        <dbReference type="EMBL" id="TGD96308.1"/>
    </source>
</evidence>
<name>A0A4Z0NLC2_9HYPH</name>
<reference evidence="1 2" key="1">
    <citation type="submission" date="2019-04" db="EMBL/GenBank/DDBJ databases">
        <authorList>
            <person name="Feng G."/>
            <person name="Zhu H."/>
        </authorList>
    </citation>
    <scope>NUCLEOTIDE SEQUENCE [LARGE SCALE GENOMIC DNA]</scope>
    <source>
        <strain evidence="1 2">6HR-1</strain>
    </source>
</reference>
<protein>
    <submittedName>
        <fullName evidence="1">Uncharacterized protein</fullName>
    </submittedName>
</protein>
<dbReference type="Proteomes" id="UP000297535">
    <property type="component" value="Unassembled WGS sequence"/>
</dbReference>
<dbReference type="EMBL" id="SRLB01000020">
    <property type="protein sequence ID" value="TGD96308.1"/>
    <property type="molecule type" value="Genomic_DNA"/>
</dbReference>
<dbReference type="OrthoDB" id="8005471at2"/>
<dbReference type="RefSeq" id="WP_135417792.1">
    <property type="nucleotide sequence ID" value="NZ_SRLB01000020.1"/>
</dbReference>
<evidence type="ECO:0000313" key="2">
    <source>
        <dbReference type="Proteomes" id="UP000297535"/>
    </source>
</evidence>
<keyword evidence="2" id="KW-1185">Reference proteome</keyword>
<organism evidence="1 2">
    <name type="scientific">Methylobacterium nonmethylotrophicum</name>
    <dbReference type="NCBI Taxonomy" id="1141884"/>
    <lineage>
        <taxon>Bacteria</taxon>
        <taxon>Pseudomonadati</taxon>
        <taxon>Pseudomonadota</taxon>
        <taxon>Alphaproteobacteria</taxon>
        <taxon>Hyphomicrobiales</taxon>
        <taxon>Methylobacteriaceae</taxon>
        <taxon>Methylobacterium</taxon>
    </lineage>
</organism>
<sequence length="91" mass="9657">MMTVRWQNEGLFIPRVLVSNSAADMISLLHPSDETAASATAAAIKASVLDPAKVNKLVGVDNAFVARAGELQVFFKIEGDTIVITSILAQT</sequence>
<comment type="caution">
    <text evidence="1">The sequence shown here is derived from an EMBL/GenBank/DDBJ whole genome shotgun (WGS) entry which is preliminary data.</text>
</comment>
<accession>A0A4Z0NLC2</accession>